<dbReference type="EMBL" id="FNBG01000002">
    <property type="protein sequence ID" value="SDE79575.1"/>
    <property type="molecule type" value="Genomic_DNA"/>
</dbReference>
<keyword evidence="1 2" id="KW-0238">DNA-binding</keyword>
<proteinExistence type="predicted"/>
<dbReference type="AlphaFoldDB" id="A0A1G7FV16"/>
<protein>
    <submittedName>
        <fullName evidence="4">Regulatory protein, tetR family</fullName>
    </submittedName>
</protein>
<organism evidence="4 5">
    <name type="scientific">Fontibacillus panacisegetis</name>
    <dbReference type="NCBI Taxonomy" id="670482"/>
    <lineage>
        <taxon>Bacteria</taxon>
        <taxon>Bacillati</taxon>
        <taxon>Bacillota</taxon>
        <taxon>Bacilli</taxon>
        <taxon>Bacillales</taxon>
        <taxon>Paenibacillaceae</taxon>
        <taxon>Fontibacillus</taxon>
    </lineage>
</organism>
<dbReference type="Gene3D" id="1.10.357.10">
    <property type="entry name" value="Tetracycline Repressor, domain 2"/>
    <property type="match status" value="1"/>
</dbReference>
<dbReference type="Proteomes" id="UP000198972">
    <property type="component" value="Unassembled WGS sequence"/>
</dbReference>
<dbReference type="SUPFAM" id="SSF46689">
    <property type="entry name" value="Homeodomain-like"/>
    <property type="match status" value="1"/>
</dbReference>
<dbReference type="InterPro" id="IPR009057">
    <property type="entry name" value="Homeodomain-like_sf"/>
</dbReference>
<dbReference type="PROSITE" id="PS50977">
    <property type="entry name" value="HTH_TETR_2"/>
    <property type="match status" value="1"/>
</dbReference>
<evidence type="ECO:0000313" key="5">
    <source>
        <dbReference type="Proteomes" id="UP000198972"/>
    </source>
</evidence>
<evidence type="ECO:0000313" key="4">
    <source>
        <dbReference type="EMBL" id="SDE79575.1"/>
    </source>
</evidence>
<gene>
    <name evidence="4" type="ORF">SAMN04488542_102155</name>
</gene>
<evidence type="ECO:0000259" key="3">
    <source>
        <dbReference type="PROSITE" id="PS50977"/>
    </source>
</evidence>
<reference evidence="4 5" key="1">
    <citation type="submission" date="2016-10" db="EMBL/GenBank/DDBJ databases">
        <authorList>
            <person name="de Groot N.N."/>
        </authorList>
    </citation>
    <scope>NUCLEOTIDE SEQUENCE [LARGE SCALE GENOMIC DNA]</scope>
    <source>
        <strain evidence="4 5">DSM 28129</strain>
    </source>
</reference>
<accession>A0A1G7FV16</accession>
<dbReference type="GO" id="GO:0003677">
    <property type="term" value="F:DNA binding"/>
    <property type="evidence" value="ECO:0007669"/>
    <property type="project" value="UniProtKB-UniRule"/>
</dbReference>
<sequence length="190" mass="22592">MEDNIYFKILELFGNKGRHFTTEDLARELGTSKRTIYTHFSSKNEMIDKTIDFVFGEIMKYDNSILESNEYSFQEKLEMFFHNLPDTYNISAIIRHSDDLQKYYPESWRKLNVYLNSLWDGVIQLIESEKDKTKKVNTVILRLILTETLRKLLDYEFVAKNQISFDSGSKAMYDIVLYGIFKRNDSQKKE</sequence>
<name>A0A1G7FV16_9BACL</name>
<keyword evidence="5" id="KW-1185">Reference proteome</keyword>
<dbReference type="PRINTS" id="PR00455">
    <property type="entry name" value="HTHTETR"/>
</dbReference>
<dbReference type="OrthoDB" id="9812134at2"/>
<dbReference type="RefSeq" id="WP_091226691.1">
    <property type="nucleotide sequence ID" value="NZ_FNBG01000002.1"/>
</dbReference>
<dbReference type="Pfam" id="PF00440">
    <property type="entry name" value="TetR_N"/>
    <property type="match status" value="1"/>
</dbReference>
<evidence type="ECO:0000256" key="1">
    <source>
        <dbReference type="ARBA" id="ARBA00023125"/>
    </source>
</evidence>
<feature type="DNA-binding region" description="H-T-H motif" evidence="2">
    <location>
        <begin position="21"/>
        <end position="40"/>
    </location>
</feature>
<evidence type="ECO:0000256" key="2">
    <source>
        <dbReference type="PROSITE-ProRule" id="PRU00335"/>
    </source>
</evidence>
<dbReference type="InterPro" id="IPR001647">
    <property type="entry name" value="HTH_TetR"/>
</dbReference>
<feature type="domain" description="HTH tetR-type" evidence="3">
    <location>
        <begin position="1"/>
        <end position="58"/>
    </location>
</feature>
<dbReference type="STRING" id="670482.SAMN04488542_102155"/>